<dbReference type="InterPro" id="IPR017853">
    <property type="entry name" value="GH"/>
</dbReference>
<dbReference type="KEGG" id="sdyn:Mal52_31200"/>
<dbReference type="SUPFAM" id="SSF51445">
    <property type="entry name" value="(Trans)glycosidases"/>
    <property type="match status" value="1"/>
</dbReference>
<protein>
    <submittedName>
        <fullName evidence="1">Uncharacterized protein</fullName>
    </submittedName>
</protein>
<proteinExistence type="predicted"/>
<dbReference type="EMBL" id="CP036276">
    <property type="protein sequence ID" value="QDU44634.1"/>
    <property type="molecule type" value="Genomic_DNA"/>
</dbReference>
<dbReference type="PROSITE" id="PS51257">
    <property type="entry name" value="PROKAR_LIPOPROTEIN"/>
    <property type="match status" value="1"/>
</dbReference>
<dbReference type="Proteomes" id="UP000319383">
    <property type="component" value="Chromosome"/>
</dbReference>
<dbReference type="GO" id="GO:0004553">
    <property type="term" value="F:hydrolase activity, hydrolyzing O-glycosyl compounds"/>
    <property type="evidence" value="ECO:0007669"/>
    <property type="project" value="TreeGrafter"/>
</dbReference>
<dbReference type="PANTHER" id="PTHR12631">
    <property type="entry name" value="ALPHA-L-IDURONIDASE"/>
    <property type="match status" value="1"/>
</dbReference>
<evidence type="ECO:0000313" key="2">
    <source>
        <dbReference type="Proteomes" id="UP000319383"/>
    </source>
</evidence>
<evidence type="ECO:0000313" key="1">
    <source>
        <dbReference type="EMBL" id="QDU44634.1"/>
    </source>
</evidence>
<accession>A0A517ZQ86</accession>
<keyword evidence="2" id="KW-1185">Reference proteome</keyword>
<sequence length="445" mass="48896">MPHRLLIAFALATIVSCDSSRSESAEPRRPTFAESVGFNTHYRSPVDRKALELLAGIGVTQVRNDLAWNQIEKERGVYDFEGAGYDTFVEACEKLGLRILFVLDYGNSLYGENRAVVDGEGRRAFAAFAAAVAKRYGGRGHDWEIWNEPNVAKFWASKDGGPDPVAYSELVKAVAPALRKADPEARIAAGALFFTFADSIETGGYGIAGPRFLKEVAATDALSLVDEVTLHLYRPDQPEGALEDIELAQQILKDAGHDVPVTSGEWGYSTYDPNVPPEGLAFLPPVSLERQASYYARMLLLNFANGLTRSIIYKNVDKRNPSPGHIEHHWGITTAKLDKKPSYDALKTALKMVGDAPVPERLDLASKEYQLRFKKPDGSHVIALWAEQKATWTLKAEAPTGDERVVSRDGDDITPEGLEDGVEFTLESDQGPIYLVGKISVTRAK</sequence>
<name>A0A517ZQ86_9PLAN</name>
<dbReference type="AlphaFoldDB" id="A0A517ZQ86"/>
<dbReference type="PANTHER" id="PTHR12631:SF10">
    <property type="entry name" value="BETA-XYLOSIDASE-LIKE PROTEIN-RELATED"/>
    <property type="match status" value="1"/>
</dbReference>
<reference evidence="1 2" key="1">
    <citation type="submission" date="2019-02" db="EMBL/GenBank/DDBJ databases">
        <title>Deep-cultivation of Planctomycetes and their phenomic and genomic characterization uncovers novel biology.</title>
        <authorList>
            <person name="Wiegand S."/>
            <person name="Jogler M."/>
            <person name="Boedeker C."/>
            <person name="Pinto D."/>
            <person name="Vollmers J."/>
            <person name="Rivas-Marin E."/>
            <person name="Kohn T."/>
            <person name="Peeters S.H."/>
            <person name="Heuer A."/>
            <person name="Rast P."/>
            <person name="Oberbeckmann S."/>
            <person name="Bunk B."/>
            <person name="Jeske O."/>
            <person name="Meyerdierks A."/>
            <person name="Storesund J.E."/>
            <person name="Kallscheuer N."/>
            <person name="Luecker S."/>
            <person name="Lage O.M."/>
            <person name="Pohl T."/>
            <person name="Merkel B.J."/>
            <person name="Hornburger P."/>
            <person name="Mueller R.-W."/>
            <person name="Bruemmer F."/>
            <person name="Labrenz M."/>
            <person name="Spormann A.M."/>
            <person name="Op den Camp H."/>
            <person name="Overmann J."/>
            <person name="Amann R."/>
            <person name="Jetten M.S.M."/>
            <person name="Mascher T."/>
            <person name="Medema M.H."/>
            <person name="Devos D.P."/>
            <person name="Kaster A.-K."/>
            <person name="Ovreas L."/>
            <person name="Rohde M."/>
            <person name="Galperin M.Y."/>
            <person name="Jogler C."/>
        </authorList>
    </citation>
    <scope>NUCLEOTIDE SEQUENCE [LARGE SCALE GENOMIC DNA]</scope>
    <source>
        <strain evidence="1 2">Mal52</strain>
    </source>
</reference>
<gene>
    <name evidence="1" type="ORF">Mal52_31200</name>
</gene>
<dbReference type="InterPro" id="IPR051923">
    <property type="entry name" value="Glycosyl_Hydrolase_39"/>
</dbReference>
<organism evidence="1 2">
    <name type="scientific">Symmachiella dynata</name>
    <dbReference type="NCBI Taxonomy" id="2527995"/>
    <lineage>
        <taxon>Bacteria</taxon>
        <taxon>Pseudomonadati</taxon>
        <taxon>Planctomycetota</taxon>
        <taxon>Planctomycetia</taxon>
        <taxon>Planctomycetales</taxon>
        <taxon>Planctomycetaceae</taxon>
        <taxon>Symmachiella</taxon>
    </lineage>
</organism>
<dbReference type="Gene3D" id="3.20.20.80">
    <property type="entry name" value="Glycosidases"/>
    <property type="match status" value="1"/>
</dbReference>